<dbReference type="Pfam" id="PF01891">
    <property type="entry name" value="CbiM"/>
    <property type="match status" value="1"/>
</dbReference>
<keyword evidence="3" id="KW-1003">Cell membrane</keyword>
<keyword evidence="6 7" id="KW-0472">Membrane</keyword>
<dbReference type="AlphaFoldDB" id="A0AAU7XEN3"/>
<evidence type="ECO:0000256" key="6">
    <source>
        <dbReference type="ARBA" id="ARBA00023136"/>
    </source>
</evidence>
<evidence type="ECO:0000256" key="5">
    <source>
        <dbReference type="ARBA" id="ARBA00022989"/>
    </source>
</evidence>
<evidence type="ECO:0000313" key="8">
    <source>
        <dbReference type="EMBL" id="XBY46021.1"/>
    </source>
</evidence>
<reference evidence="8" key="1">
    <citation type="submission" date="2024-06" db="EMBL/GenBank/DDBJ databases">
        <title>Methylostella associata gen. nov., sp. nov., a novel Ancalomicrobiaceae-affiliated facultatively methylotrophic bacteria that feed on methanotrophs of the genus Methylococcus.</title>
        <authorList>
            <person name="Saltykova V."/>
            <person name="Danilova O.V."/>
            <person name="Oshkin I.Y."/>
            <person name="Belova S.E."/>
            <person name="Pimenov N.V."/>
            <person name="Dedysh S.N."/>
        </authorList>
    </citation>
    <scope>NUCLEOTIDE SEQUENCE</scope>
    <source>
        <strain evidence="8">S20</strain>
    </source>
</reference>
<name>A0AAU7XEN3_9HYPH</name>
<accession>A0AAU7XEN3</accession>
<evidence type="ECO:0000256" key="1">
    <source>
        <dbReference type="ARBA" id="ARBA00004651"/>
    </source>
</evidence>
<comment type="subcellular location">
    <subcellularLocation>
        <location evidence="1">Cell membrane</location>
        <topology evidence="1">Multi-pass membrane protein</topology>
    </subcellularLocation>
</comment>
<dbReference type="EMBL" id="CP158568">
    <property type="protein sequence ID" value="XBY46021.1"/>
    <property type="molecule type" value="Genomic_DNA"/>
</dbReference>
<feature type="transmembrane region" description="Helical" evidence="7">
    <location>
        <begin position="172"/>
        <end position="196"/>
    </location>
</feature>
<feature type="transmembrane region" description="Helical" evidence="7">
    <location>
        <begin position="71"/>
        <end position="94"/>
    </location>
</feature>
<dbReference type="Gene3D" id="1.10.1760.20">
    <property type="match status" value="1"/>
</dbReference>
<keyword evidence="5 7" id="KW-1133">Transmembrane helix</keyword>
<feature type="transmembrane region" description="Helical" evidence="7">
    <location>
        <begin position="12"/>
        <end position="32"/>
    </location>
</feature>
<sequence>MHIEPGIIDPVRVAAANAVALTLVASQLPSFIKEPVRIVKTVLAAVVFSVLMQSWHLAVGPSELHLIGATTVYLLFGLSPTLVGFGLGLALQTLVEPEDLVHIGVNSLSLMVPLIAVHETYGKRLFAASGTDRLSLARVLRIDAVYYAGVSAMVGFWLLISNDAVPVADWARWALAYLPVFLAEALITFTTVTVMARWRDLKPLATYSELGRLNLAH</sequence>
<protein>
    <submittedName>
        <fullName evidence="8">Energy-coupling factor ABC transporter permease</fullName>
    </submittedName>
</protein>
<dbReference type="GO" id="GO:0005886">
    <property type="term" value="C:plasma membrane"/>
    <property type="evidence" value="ECO:0007669"/>
    <property type="project" value="UniProtKB-SubCell"/>
</dbReference>
<dbReference type="KEGG" id="mflg:ABS361_07240"/>
<dbReference type="GO" id="GO:0000041">
    <property type="term" value="P:transition metal ion transport"/>
    <property type="evidence" value="ECO:0007669"/>
    <property type="project" value="InterPro"/>
</dbReference>
<evidence type="ECO:0000256" key="3">
    <source>
        <dbReference type="ARBA" id="ARBA00022475"/>
    </source>
</evidence>
<feature type="transmembrane region" description="Helical" evidence="7">
    <location>
        <begin position="38"/>
        <end position="59"/>
    </location>
</feature>
<keyword evidence="4 7" id="KW-0812">Transmembrane</keyword>
<dbReference type="RefSeq" id="WP_407051117.1">
    <property type="nucleotide sequence ID" value="NZ_CP158568.1"/>
</dbReference>
<dbReference type="InterPro" id="IPR002751">
    <property type="entry name" value="CbiM/NikMN"/>
</dbReference>
<gene>
    <name evidence="8" type="ORF">ABS361_07240</name>
</gene>
<keyword evidence="2" id="KW-0813">Transport</keyword>
<evidence type="ECO:0000256" key="7">
    <source>
        <dbReference type="SAM" id="Phobius"/>
    </source>
</evidence>
<proteinExistence type="predicted"/>
<feature type="transmembrane region" description="Helical" evidence="7">
    <location>
        <begin position="139"/>
        <end position="160"/>
    </location>
</feature>
<evidence type="ECO:0000256" key="4">
    <source>
        <dbReference type="ARBA" id="ARBA00022692"/>
    </source>
</evidence>
<evidence type="ECO:0000256" key="2">
    <source>
        <dbReference type="ARBA" id="ARBA00022448"/>
    </source>
</evidence>
<organism evidence="8">
    <name type="scientific">Methyloraptor flagellatus</name>
    <dbReference type="NCBI Taxonomy" id="3162530"/>
    <lineage>
        <taxon>Bacteria</taxon>
        <taxon>Pseudomonadati</taxon>
        <taxon>Pseudomonadota</taxon>
        <taxon>Alphaproteobacteria</taxon>
        <taxon>Hyphomicrobiales</taxon>
        <taxon>Ancalomicrobiaceae</taxon>
        <taxon>Methyloraptor</taxon>
    </lineage>
</organism>